<evidence type="ECO:0000256" key="6">
    <source>
        <dbReference type="ARBA" id="ARBA00012331"/>
    </source>
</evidence>
<dbReference type="eggNOG" id="COG0031">
    <property type="taxonomic scope" value="Bacteria"/>
</dbReference>
<comment type="similarity">
    <text evidence="4">Belongs to the cysteine synthase/cystathionine beta-synthase family. SbnA subfamily.</text>
</comment>
<dbReference type="GO" id="GO:0016765">
    <property type="term" value="F:transferase activity, transferring alkyl or aryl (other than methyl) groups"/>
    <property type="evidence" value="ECO:0007669"/>
    <property type="project" value="UniProtKB-ARBA"/>
</dbReference>
<evidence type="ECO:0000256" key="1">
    <source>
        <dbReference type="ARBA" id="ARBA00001933"/>
    </source>
</evidence>
<dbReference type="SUPFAM" id="SSF53686">
    <property type="entry name" value="Tryptophan synthase beta subunit-like PLP-dependent enzymes"/>
    <property type="match status" value="1"/>
</dbReference>
<organism evidence="11 12">
    <name type="scientific">Ruminiclostridium cellobioparum subsp. termitidis CT1112</name>
    <dbReference type="NCBI Taxonomy" id="1195236"/>
    <lineage>
        <taxon>Bacteria</taxon>
        <taxon>Bacillati</taxon>
        <taxon>Bacillota</taxon>
        <taxon>Clostridia</taxon>
        <taxon>Eubacteriales</taxon>
        <taxon>Oscillospiraceae</taxon>
        <taxon>Ruminiclostridium</taxon>
    </lineage>
</organism>
<keyword evidence="12" id="KW-1185">Reference proteome</keyword>
<dbReference type="InterPro" id="IPR001926">
    <property type="entry name" value="TrpB-like_PALP"/>
</dbReference>
<protein>
    <recommendedName>
        <fullName evidence="7">N-(2-amino-2-carboxyethyl)-L-glutamate synthase</fullName>
        <ecNumber evidence="6">2.5.1.140</ecNumber>
    </recommendedName>
</protein>
<accession>S0FIG3</accession>
<dbReference type="InterPro" id="IPR050214">
    <property type="entry name" value="Cys_Synth/Cystath_Beta-Synth"/>
</dbReference>
<comment type="function">
    <text evidence="2">Catalyzes the synthesis of N-((2S)-2-amino-2-carboxyethyl)-L-glutamate (ACEGA) from O-phospho-L-serine and L-glutamate. Involved in the biosynthesis of L-2,3-diaminopropionic acid (L-Dap), a precursor of staphyloferrin B and antibiotics.</text>
</comment>
<dbReference type="GO" id="GO:0006535">
    <property type="term" value="P:cysteine biosynthetic process from serine"/>
    <property type="evidence" value="ECO:0007669"/>
    <property type="project" value="InterPro"/>
</dbReference>
<dbReference type="STRING" id="1195236.CTER_2670"/>
<gene>
    <name evidence="11" type="ORF">CTER_2670</name>
</gene>
<evidence type="ECO:0000256" key="3">
    <source>
        <dbReference type="ARBA" id="ARBA00004924"/>
    </source>
</evidence>
<evidence type="ECO:0000256" key="7">
    <source>
        <dbReference type="ARBA" id="ARBA00016985"/>
    </source>
</evidence>
<sequence length="326" mass="36395">MIYKNVLDMAGNTPMIQIFSKDLMNINLFGKLEFYNPTGSVKDRAASYILKKVVSTNEINKDTLIIESSSGNFGIALAAVCKKENLNFTCVIDPCINPINEVLIRQLGASIIKVDVPDENGGFLLNRIIEVKKFLAKNPNSYWVNQYSNKYNSDAYYYLLGEEICNSVENIDYIFMGVSSGGTITGVSRKVKERFPNAKVIAVDIYGSVIFGGKPHKRYIPGIGSSMVPTILNDALIDDIVIVDEFSTVNACYELLNENMIFAGGSSGSVYYAIKKYFHGKKFKNKPNVISIFADRGDRYANTIFNECWCKEFMINSSKLSLSSIY</sequence>
<evidence type="ECO:0000256" key="8">
    <source>
        <dbReference type="ARBA" id="ARBA00022679"/>
    </source>
</evidence>
<comment type="pathway">
    <text evidence="3">Siderophore biosynthesis.</text>
</comment>
<name>S0FIG3_RUMCE</name>
<dbReference type="CDD" id="cd01561">
    <property type="entry name" value="CBS_like"/>
    <property type="match status" value="1"/>
</dbReference>
<evidence type="ECO:0000256" key="2">
    <source>
        <dbReference type="ARBA" id="ARBA00004056"/>
    </source>
</evidence>
<dbReference type="Proteomes" id="UP000014155">
    <property type="component" value="Unassembled WGS sequence"/>
</dbReference>
<dbReference type="PROSITE" id="PS00901">
    <property type="entry name" value="CYS_SYNTHASE"/>
    <property type="match status" value="1"/>
</dbReference>
<evidence type="ECO:0000256" key="5">
    <source>
        <dbReference type="ARBA" id="ARBA00011738"/>
    </source>
</evidence>
<dbReference type="InterPro" id="IPR036052">
    <property type="entry name" value="TrpB-like_PALP_sf"/>
</dbReference>
<keyword evidence="9" id="KW-0663">Pyridoxal phosphate</keyword>
<dbReference type="Pfam" id="PF00291">
    <property type="entry name" value="PALP"/>
    <property type="match status" value="1"/>
</dbReference>
<dbReference type="AlphaFoldDB" id="S0FIG3"/>
<dbReference type="EMBL" id="AORV01000037">
    <property type="protein sequence ID" value="EMS71442.1"/>
    <property type="molecule type" value="Genomic_DNA"/>
</dbReference>
<evidence type="ECO:0000259" key="10">
    <source>
        <dbReference type="Pfam" id="PF00291"/>
    </source>
</evidence>
<dbReference type="InterPro" id="IPR023927">
    <property type="entry name" value="SbnA"/>
</dbReference>
<evidence type="ECO:0000256" key="9">
    <source>
        <dbReference type="ARBA" id="ARBA00022898"/>
    </source>
</evidence>
<proteinExistence type="inferred from homology"/>
<comment type="subunit">
    <text evidence="5">Homodimer.</text>
</comment>
<evidence type="ECO:0000256" key="4">
    <source>
        <dbReference type="ARBA" id="ARBA00008519"/>
    </source>
</evidence>
<keyword evidence="8 11" id="KW-0808">Transferase</keyword>
<dbReference type="PATRIC" id="fig|1195236.3.peg.2990"/>
<evidence type="ECO:0000313" key="12">
    <source>
        <dbReference type="Proteomes" id="UP000014155"/>
    </source>
</evidence>
<dbReference type="InterPro" id="IPR001216">
    <property type="entry name" value="P-phosphate_BS"/>
</dbReference>
<dbReference type="NCBIfam" id="TIGR03945">
    <property type="entry name" value="PLP_SbnA_fam"/>
    <property type="match status" value="1"/>
</dbReference>
<evidence type="ECO:0000313" key="11">
    <source>
        <dbReference type="EMBL" id="EMS71442.1"/>
    </source>
</evidence>
<dbReference type="RefSeq" id="WP_004626402.1">
    <property type="nucleotide sequence ID" value="NZ_AORV01000037.1"/>
</dbReference>
<dbReference type="PANTHER" id="PTHR10314">
    <property type="entry name" value="CYSTATHIONINE BETA-SYNTHASE"/>
    <property type="match status" value="1"/>
</dbReference>
<dbReference type="Gene3D" id="3.40.50.1100">
    <property type="match status" value="2"/>
</dbReference>
<dbReference type="EC" id="2.5.1.140" evidence="6"/>
<comment type="cofactor">
    <cofactor evidence="1">
        <name>pyridoxal 5'-phosphate</name>
        <dbReference type="ChEBI" id="CHEBI:597326"/>
    </cofactor>
</comment>
<comment type="caution">
    <text evidence="11">The sequence shown here is derived from an EMBL/GenBank/DDBJ whole genome shotgun (WGS) entry which is preliminary data.</text>
</comment>
<reference evidence="11 12" key="1">
    <citation type="journal article" date="2013" name="Genome Announc.">
        <title>Draft Genome Sequence of the Cellulolytic, Mesophilic, Anaerobic Bacterium Clostridium termitidis Strain CT1112 (DSM 5398).</title>
        <authorList>
            <person name="Lal S."/>
            <person name="Ramachandran U."/>
            <person name="Zhang X."/>
            <person name="Munir R."/>
            <person name="Sparling R."/>
            <person name="Levin D.B."/>
        </authorList>
    </citation>
    <scope>NUCLEOTIDE SEQUENCE [LARGE SCALE GENOMIC DNA]</scope>
    <source>
        <strain evidence="11 12">CT1112</strain>
    </source>
</reference>
<feature type="domain" description="Tryptophan synthase beta chain-like PALP" evidence="10">
    <location>
        <begin position="8"/>
        <end position="294"/>
    </location>
</feature>